<name>A0A9P1GQJ2_9DINO</name>
<accession>A0A9P1GQJ2</accession>
<reference evidence="3" key="1">
    <citation type="submission" date="2022-10" db="EMBL/GenBank/DDBJ databases">
        <authorList>
            <person name="Chen Y."/>
            <person name="Dougan E. K."/>
            <person name="Chan C."/>
            <person name="Rhodes N."/>
            <person name="Thang M."/>
        </authorList>
    </citation>
    <scope>NUCLEOTIDE SEQUENCE</scope>
</reference>
<reference evidence="4" key="2">
    <citation type="submission" date="2024-04" db="EMBL/GenBank/DDBJ databases">
        <authorList>
            <person name="Chen Y."/>
            <person name="Shah S."/>
            <person name="Dougan E. K."/>
            <person name="Thang M."/>
            <person name="Chan C."/>
        </authorList>
    </citation>
    <scope>NUCLEOTIDE SEQUENCE [LARGE SCALE GENOMIC DNA]</scope>
</reference>
<feature type="region of interest" description="Disordered" evidence="1">
    <location>
        <begin position="261"/>
        <end position="282"/>
    </location>
</feature>
<feature type="region of interest" description="Disordered" evidence="1">
    <location>
        <begin position="57"/>
        <end position="167"/>
    </location>
</feature>
<feature type="compositionally biased region" description="Polar residues" evidence="1">
    <location>
        <begin position="61"/>
        <end position="82"/>
    </location>
</feature>
<feature type="region of interest" description="Disordered" evidence="1">
    <location>
        <begin position="476"/>
        <end position="498"/>
    </location>
</feature>
<organism evidence="3">
    <name type="scientific">Cladocopium goreaui</name>
    <dbReference type="NCBI Taxonomy" id="2562237"/>
    <lineage>
        <taxon>Eukaryota</taxon>
        <taxon>Sar</taxon>
        <taxon>Alveolata</taxon>
        <taxon>Dinophyceae</taxon>
        <taxon>Suessiales</taxon>
        <taxon>Symbiodiniaceae</taxon>
        <taxon>Cladocopium</taxon>
    </lineage>
</organism>
<feature type="chain" id="PRO_5043273032" evidence="2">
    <location>
        <begin position="26"/>
        <end position="1325"/>
    </location>
</feature>
<evidence type="ECO:0000256" key="2">
    <source>
        <dbReference type="SAM" id="SignalP"/>
    </source>
</evidence>
<dbReference type="EMBL" id="CAMXCT010006736">
    <property type="protein sequence ID" value="CAI4019214.1"/>
    <property type="molecule type" value="Genomic_DNA"/>
</dbReference>
<keyword evidence="2" id="KW-0732">Signal</keyword>
<gene>
    <name evidence="3" type="ORF">C1SCF055_LOCUS43728</name>
</gene>
<evidence type="ECO:0000313" key="5">
    <source>
        <dbReference type="Proteomes" id="UP001152797"/>
    </source>
</evidence>
<evidence type="ECO:0000313" key="3">
    <source>
        <dbReference type="EMBL" id="CAI4019214.1"/>
    </source>
</evidence>
<evidence type="ECO:0000313" key="4">
    <source>
        <dbReference type="EMBL" id="CAL1172589.1"/>
    </source>
</evidence>
<feature type="signal peptide" evidence="2">
    <location>
        <begin position="1"/>
        <end position="25"/>
    </location>
</feature>
<evidence type="ECO:0000256" key="1">
    <source>
        <dbReference type="SAM" id="MobiDB-lite"/>
    </source>
</evidence>
<keyword evidence="5" id="KW-1185">Reference proteome</keyword>
<dbReference type="EMBL" id="CAMXCT020006736">
    <property type="protein sequence ID" value="CAL1172589.1"/>
    <property type="molecule type" value="Genomic_DNA"/>
</dbReference>
<feature type="compositionally biased region" description="Basic residues" evidence="1">
    <location>
        <begin position="113"/>
        <end position="123"/>
    </location>
</feature>
<sequence length="1325" mass="147204">MRLLLIFVLILDFLNHGFNLDGIEAQETEEAESVSPCALALAPEGCSTTDKCSAAKPFGTPHSNQPKSPRGQANQQSSSWSWDWTEDQPRRGRGAKKNSNTSAWTRSASARARANKGKGKAKGRGSQADLPSPFAQPTAPWPTNETSHNFPPPFPQQHPGPAQVHQPSDGYDAELVLAVKEQYPDISKAPLRIQHAVAKAERTTPKQLQTGLHKTSHAVGGAAKELKNLKDAKIKHRERWLKHLHDSVQSWESQTLEDLNKKAAGHDDADQEAAEQEEQTQVDAEVTTMVQQVQQLLQACAKAAIKEEVMEVSDAEEALATPAPKRPRSMEPFGGGGASATTPAQDALDLRPDAYHLEPGSFGAAWSVGVPPSFTTSLTACHSAIWDPSIFFVDTFAALGNAMILRGELILTANPSSWASASTPALSEHKTILSKGSKKATSLSVRFSNVIEYVDPMGETGFDEMSLMARQASAQTSPSTPTVDSDFEVHPPSSPTSFDGDRLWTSVQVFDMHRNHARGRVQIQPPEATFAEMRRLLGFGHHEVAEIFQITPSPGDLSFAHISPMLILCHDDLYHGDDRKAVLIDLELHGETSESIVETDRYTTFLPAFVHRDLLLRIAGVAAFCTLQADRCLVWHKGELEEQDIATGDYLEEVLDQVEINTSINNLVALFGDEQSTLQTSFRAIPDFLATSPPEMPFELDKCSFTEEFLQAIRVREQAQEFAQDAPPVLPDIRTQPLFVQQLHEAALSSASPPQAGESFGRIESWYIDQQRHRRCHHTRIVELGPDFRTWEQQLRLEWIDHIDTNMPVEFFIVQPTPEDADPTTLSQVLLVQRADDQQRTIVLSIYDAAYDNGQAHSHAVVVPHRVDLRASIEIADFVEHCPPIAPANDCQLWYGSLLIPAHQQIIVRHGFALRLTVRRPLEIDVRALQSLPTEEQRRILSQALLDAEQFPPATTTSTDELWQPDWVNDLETAFHQVAHADLRNEGSFAFVMTWYLNGHSGTRNASPRRVRIGASINTWEQVLQEAWRDRVDPQRPLFFHFVDPRPPGSGAERFAGHILLVQQPISNYAAILLSTLYPPDVREETQHLAVYTLNRLHANSAIALSLLPTGLQDRNVIVRRGNQIFPLEGAPRVGDGDCIVVEVLPIAAHDDGQDDSSWLQTEFSKTFTQVPSFLKSASFDHQLKLDGYVEPPCLPTVSISGTDTPDTHMVYLPEGLFGMREAFSLNAATAHEEQGPVATVDTWFLSGARPYVTEQSRALELDQDIVDWEPRLRNLWRDTIGPLETCFNLPEYVLPDIARCVLADTPGTHRTIWRSHLALGLNSL</sequence>
<comment type="caution">
    <text evidence="3">The sequence shown here is derived from an EMBL/GenBank/DDBJ whole genome shotgun (WGS) entry which is preliminary data.</text>
</comment>
<feature type="compositionally biased region" description="Low complexity" evidence="1">
    <location>
        <begin position="102"/>
        <end position="112"/>
    </location>
</feature>
<dbReference type="Proteomes" id="UP001152797">
    <property type="component" value="Unassembled WGS sequence"/>
</dbReference>
<protein>
    <submittedName>
        <fullName evidence="3">Uncharacterized protein</fullName>
    </submittedName>
</protein>
<feature type="compositionally biased region" description="Acidic residues" evidence="1">
    <location>
        <begin position="269"/>
        <end position="280"/>
    </location>
</feature>
<feature type="region of interest" description="Disordered" evidence="1">
    <location>
        <begin position="316"/>
        <end position="344"/>
    </location>
</feature>
<dbReference type="EMBL" id="CAMXCT030006736">
    <property type="protein sequence ID" value="CAL4806526.1"/>
    <property type="molecule type" value="Genomic_DNA"/>
</dbReference>
<proteinExistence type="predicted"/>